<sequence length="186" mass="20671">MFNLANNLTLLRILTVPFLVVLLYFPGRGVCVLAMLLFVLASLTDLFDGLIARRYNLVTTMGKFLDPLADKLLIVSVLVMLAWLHWLPAWMAVVVICRELTVTGLRAIAVEQGTVIAADRFGKLKTIVQIVALCPLLLHYTWWGFDPQPLGMGLMWAAVVLTVFSGANYLRNFFKSMRESGQLGAA</sequence>
<accession>C8X4H9</accession>
<dbReference type="KEGG" id="drt:Dret_1918"/>
<dbReference type="EC" id="2.7.8.5" evidence="4 15"/>
<dbReference type="InterPro" id="IPR000462">
    <property type="entry name" value="CDP-OH_P_trans"/>
</dbReference>
<dbReference type="PANTHER" id="PTHR14269:SF62">
    <property type="entry name" value="CDP-DIACYLGLYCEROL--GLYCEROL-3-PHOSPHATE 3-PHOSPHATIDYLTRANSFERASE 1, CHLOROPLASTIC"/>
    <property type="match status" value="1"/>
</dbReference>
<comment type="catalytic activity">
    <reaction evidence="14">
        <text>a CDP-1,2-diacyl-sn-glycerol + sn-glycerol 3-phosphate = a 1,2-diacyl-sn-glycero-3-phospho-(1'-sn-glycero-3'-phosphate) + CMP + H(+)</text>
        <dbReference type="Rhea" id="RHEA:12593"/>
        <dbReference type="ChEBI" id="CHEBI:15378"/>
        <dbReference type="ChEBI" id="CHEBI:57597"/>
        <dbReference type="ChEBI" id="CHEBI:58332"/>
        <dbReference type="ChEBI" id="CHEBI:60110"/>
        <dbReference type="ChEBI" id="CHEBI:60377"/>
        <dbReference type="EC" id="2.7.8.5"/>
    </reaction>
</comment>
<dbReference type="Pfam" id="PF01066">
    <property type="entry name" value="CDP-OH_P_transf"/>
    <property type="match status" value="1"/>
</dbReference>
<dbReference type="Gene3D" id="1.20.120.1760">
    <property type="match status" value="1"/>
</dbReference>
<organism evidence="18 19">
    <name type="scientific">Desulfohalobium retbaense (strain ATCC 49708 / DSM 5692 / JCM 16813 / HR100)</name>
    <dbReference type="NCBI Taxonomy" id="485915"/>
    <lineage>
        <taxon>Bacteria</taxon>
        <taxon>Pseudomonadati</taxon>
        <taxon>Thermodesulfobacteriota</taxon>
        <taxon>Desulfovibrionia</taxon>
        <taxon>Desulfovibrionales</taxon>
        <taxon>Desulfohalobiaceae</taxon>
        <taxon>Desulfohalobium</taxon>
    </lineage>
</organism>
<evidence type="ECO:0000256" key="9">
    <source>
        <dbReference type="ARBA" id="ARBA00022989"/>
    </source>
</evidence>
<evidence type="ECO:0000313" key="18">
    <source>
        <dbReference type="EMBL" id="ACV69202.1"/>
    </source>
</evidence>
<dbReference type="PANTHER" id="PTHR14269">
    <property type="entry name" value="CDP-DIACYLGLYCEROL--GLYCEROL-3-PHOSPHATE 3-PHOSPHATIDYLTRANSFERASE-RELATED"/>
    <property type="match status" value="1"/>
</dbReference>
<evidence type="ECO:0000256" key="6">
    <source>
        <dbReference type="ARBA" id="ARBA00022516"/>
    </source>
</evidence>
<keyword evidence="13" id="KW-1208">Phospholipid metabolism</keyword>
<dbReference type="Proteomes" id="UP000001052">
    <property type="component" value="Chromosome"/>
</dbReference>
<evidence type="ECO:0000256" key="7">
    <source>
        <dbReference type="ARBA" id="ARBA00022679"/>
    </source>
</evidence>
<reference evidence="18 19" key="2">
    <citation type="journal article" date="2010" name="Stand. Genomic Sci.">
        <title>Complete genome sequence of Desulfohalobium retbaense type strain (HR(100)).</title>
        <authorList>
            <person name="Spring S."/>
            <person name="Nolan M."/>
            <person name="Lapidus A."/>
            <person name="Glavina Del Rio T."/>
            <person name="Copeland A."/>
            <person name="Tice H."/>
            <person name="Cheng J.F."/>
            <person name="Lucas S."/>
            <person name="Land M."/>
            <person name="Chen F."/>
            <person name="Bruce D."/>
            <person name="Goodwin L."/>
            <person name="Pitluck S."/>
            <person name="Ivanova N."/>
            <person name="Mavromatis K."/>
            <person name="Mikhailova N."/>
            <person name="Pati A."/>
            <person name="Chen A."/>
            <person name="Palaniappan K."/>
            <person name="Hauser L."/>
            <person name="Chang Y.J."/>
            <person name="Jeffries C.D."/>
            <person name="Munk C."/>
            <person name="Kiss H."/>
            <person name="Chain P."/>
            <person name="Han C."/>
            <person name="Brettin T."/>
            <person name="Detter J.C."/>
            <person name="Schuler E."/>
            <person name="Goker M."/>
            <person name="Rohde M."/>
            <person name="Bristow J."/>
            <person name="Eisen J.A."/>
            <person name="Markowitz V."/>
            <person name="Hugenholtz P."/>
            <person name="Kyrpides N.C."/>
            <person name="Klenk H.P."/>
        </authorList>
    </citation>
    <scope>NUCLEOTIDE SEQUENCE [LARGE SCALE GENOMIC DNA]</scope>
    <source>
        <strain evidence="18 19">DSM 5692</strain>
    </source>
</reference>
<evidence type="ECO:0000256" key="4">
    <source>
        <dbReference type="ARBA" id="ARBA00013170"/>
    </source>
</evidence>
<keyword evidence="12" id="KW-0594">Phospholipid biosynthesis</keyword>
<feature type="transmembrane region" description="Helical" evidence="17">
    <location>
        <begin position="72"/>
        <end position="96"/>
    </location>
</feature>
<dbReference type="GO" id="GO:0008444">
    <property type="term" value="F:CDP-diacylglycerol-glycerol-3-phosphate 3-phosphatidyltransferase activity"/>
    <property type="evidence" value="ECO:0007669"/>
    <property type="project" value="UniProtKB-UniRule"/>
</dbReference>
<dbReference type="PIRSF" id="PIRSF000847">
    <property type="entry name" value="Phos_ph_gly_syn"/>
    <property type="match status" value="1"/>
</dbReference>
<evidence type="ECO:0000256" key="12">
    <source>
        <dbReference type="ARBA" id="ARBA00023209"/>
    </source>
</evidence>
<dbReference type="EMBL" id="CP001734">
    <property type="protein sequence ID" value="ACV69202.1"/>
    <property type="molecule type" value="Genomic_DNA"/>
</dbReference>
<evidence type="ECO:0000256" key="8">
    <source>
        <dbReference type="ARBA" id="ARBA00022692"/>
    </source>
</evidence>
<dbReference type="InterPro" id="IPR048254">
    <property type="entry name" value="CDP_ALCOHOL_P_TRANSF_CS"/>
</dbReference>
<evidence type="ECO:0000256" key="15">
    <source>
        <dbReference type="NCBIfam" id="TIGR00560"/>
    </source>
</evidence>
<evidence type="ECO:0000313" key="19">
    <source>
        <dbReference type="Proteomes" id="UP000001052"/>
    </source>
</evidence>
<evidence type="ECO:0000256" key="17">
    <source>
        <dbReference type="SAM" id="Phobius"/>
    </source>
</evidence>
<keyword evidence="19" id="KW-1185">Reference proteome</keyword>
<feature type="transmembrane region" description="Helical" evidence="17">
    <location>
        <begin position="32"/>
        <end position="52"/>
    </location>
</feature>
<dbReference type="RefSeq" id="WP_015752345.1">
    <property type="nucleotide sequence ID" value="NC_013223.1"/>
</dbReference>
<dbReference type="GO" id="GO:0016020">
    <property type="term" value="C:membrane"/>
    <property type="evidence" value="ECO:0007669"/>
    <property type="project" value="UniProtKB-SubCell"/>
</dbReference>
<evidence type="ECO:0000256" key="10">
    <source>
        <dbReference type="ARBA" id="ARBA00023098"/>
    </source>
</evidence>
<evidence type="ECO:0000256" key="3">
    <source>
        <dbReference type="ARBA" id="ARBA00010441"/>
    </source>
</evidence>
<keyword evidence="7 16" id="KW-0808">Transferase</keyword>
<dbReference type="GO" id="GO:0046474">
    <property type="term" value="P:glycerophospholipid biosynthetic process"/>
    <property type="evidence" value="ECO:0007669"/>
    <property type="project" value="TreeGrafter"/>
</dbReference>
<evidence type="ECO:0000256" key="11">
    <source>
        <dbReference type="ARBA" id="ARBA00023136"/>
    </source>
</evidence>
<dbReference type="OrthoDB" id="9796672at2"/>
<proteinExistence type="inferred from homology"/>
<dbReference type="NCBIfam" id="TIGR00560">
    <property type="entry name" value="pgsA"/>
    <property type="match status" value="1"/>
</dbReference>
<feature type="transmembrane region" description="Helical" evidence="17">
    <location>
        <begin position="126"/>
        <end position="145"/>
    </location>
</feature>
<keyword evidence="9 17" id="KW-1133">Transmembrane helix</keyword>
<dbReference type="InterPro" id="IPR043130">
    <property type="entry name" value="CDP-OH_PTrfase_TM_dom"/>
</dbReference>
<evidence type="ECO:0000256" key="1">
    <source>
        <dbReference type="ARBA" id="ARBA00004141"/>
    </source>
</evidence>
<dbReference type="PROSITE" id="PS00379">
    <property type="entry name" value="CDP_ALCOHOL_P_TRANSF"/>
    <property type="match status" value="1"/>
</dbReference>
<name>C8X4H9_DESRD</name>
<keyword evidence="6" id="KW-0444">Lipid biosynthesis</keyword>
<evidence type="ECO:0000256" key="16">
    <source>
        <dbReference type="RuleBase" id="RU003750"/>
    </source>
</evidence>
<evidence type="ECO:0000256" key="13">
    <source>
        <dbReference type="ARBA" id="ARBA00023264"/>
    </source>
</evidence>
<comment type="similarity">
    <text evidence="3 16">Belongs to the CDP-alcohol phosphatidyltransferase class-I family.</text>
</comment>
<dbReference type="InterPro" id="IPR004570">
    <property type="entry name" value="Phosphatidylglycerol_P_synth"/>
</dbReference>
<dbReference type="STRING" id="485915.Dret_1918"/>
<evidence type="ECO:0000256" key="14">
    <source>
        <dbReference type="ARBA" id="ARBA00048586"/>
    </source>
</evidence>
<comment type="subcellular location">
    <subcellularLocation>
        <location evidence="1">Membrane</location>
        <topology evidence="1">Multi-pass membrane protein</topology>
    </subcellularLocation>
</comment>
<comment type="pathway">
    <text evidence="2">Phospholipid metabolism; phosphatidylglycerol biosynthesis; phosphatidylglycerol from CDP-diacylglycerol: step 1/2.</text>
</comment>
<dbReference type="eggNOG" id="COG0558">
    <property type="taxonomic scope" value="Bacteria"/>
</dbReference>
<keyword evidence="11 17" id="KW-0472">Membrane</keyword>
<keyword evidence="10" id="KW-0443">Lipid metabolism</keyword>
<dbReference type="AlphaFoldDB" id="C8X4H9"/>
<feature type="transmembrane region" description="Helical" evidence="17">
    <location>
        <begin position="6"/>
        <end position="25"/>
    </location>
</feature>
<protein>
    <recommendedName>
        <fullName evidence="5 15">CDP-diacylglycerol--glycerol-3-phosphate 3-phosphatidyltransferase</fullName>
        <ecNumber evidence="4 15">2.7.8.5</ecNumber>
    </recommendedName>
</protein>
<dbReference type="HOGENOM" id="CLU_051314_2_3_7"/>
<gene>
    <name evidence="18" type="ordered locus">Dret_1918</name>
</gene>
<evidence type="ECO:0000256" key="5">
    <source>
        <dbReference type="ARBA" id="ARBA00014944"/>
    </source>
</evidence>
<feature type="transmembrane region" description="Helical" evidence="17">
    <location>
        <begin position="151"/>
        <end position="170"/>
    </location>
</feature>
<dbReference type="InterPro" id="IPR050324">
    <property type="entry name" value="CDP-alcohol_PTase-I"/>
</dbReference>
<reference evidence="19" key="1">
    <citation type="submission" date="2009-09" db="EMBL/GenBank/DDBJ databases">
        <title>The complete chromosome of Desulfohalobium retbaense DSM 5692.</title>
        <authorList>
            <consortium name="US DOE Joint Genome Institute (JGI-PGF)"/>
            <person name="Lucas S."/>
            <person name="Copeland A."/>
            <person name="Lapidus A."/>
            <person name="Glavina del Rio T."/>
            <person name="Dalin E."/>
            <person name="Tice H."/>
            <person name="Bruce D."/>
            <person name="Goodwin L."/>
            <person name="Pitluck S."/>
            <person name="Kyrpides N."/>
            <person name="Mavromatis K."/>
            <person name="Ivanova N."/>
            <person name="Mikhailova N."/>
            <person name="Munk A.C."/>
            <person name="Brettin T."/>
            <person name="Detter J.C."/>
            <person name="Han C."/>
            <person name="Tapia R."/>
            <person name="Larimer F."/>
            <person name="Land M."/>
            <person name="Hauser L."/>
            <person name="Markowitz V."/>
            <person name="Cheng J.-F."/>
            <person name="Hugenholtz P."/>
            <person name="Woyke T."/>
            <person name="Wu D."/>
            <person name="Spring S."/>
            <person name="Klenk H.-P."/>
            <person name="Eisen J.A."/>
        </authorList>
    </citation>
    <scope>NUCLEOTIDE SEQUENCE [LARGE SCALE GENOMIC DNA]</scope>
    <source>
        <strain evidence="19">DSM 5692</strain>
    </source>
</reference>
<evidence type="ECO:0000256" key="2">
    <source>
        <dbReference type="ARBA" id="ARBA00005042"/>
    </source>
</evidence>
<keyword evidence="8 17" id="KW-0812">Transmembrane</keyword>